<dbReference type="InterPro" id="IPR053163">
    <property type="entry name" value="HTH-type_regulator_Rgg"/>
</dbReference>
<dbReference type="Gene3D" id="1.25.40.400">
    <property type="match status" value="1"/>
</dbReference>
<accession>A0AAJ6FY89</accession>
<gene>
    <name evidence="2" type="ORF">QFF56_09380</name>
</gene>
<proteinExistence type="predicted"/>
<organism evidence="2 3">
    <name type="scientific">Ligilactobacillus animalis</name>
    <dbReference type="NCBI Taxonomy" id="1605"/>
    <lineage>
        <taxon>Bacteria</taxon>
        <taxon>Bacillati</taxon>
        <taxon>Bacillota</taxon>
        <taxon>Bacilli</taxon>
        <taxon>Lactobacillales</taxon>
        <taxon>Lactobacillaceae</taxon>
        <taxon>Ligilactobacillus</taxon>
    </lineage>
</organism>
<dbReference type="Proteomes" id="UP001238155">
    <property type="component" value="Chromosome"/>
</dbReference>
<dbReference type="PANTHER" id="PTHR37038">
    <property type="entry name" value="TRANSCRIPTIONAL REGULATOR-RELATED"/>
    <property type="match status" value="1"/>
</dbReference>
<dbReference type="PANTHER" id="PTHR37038:SF13">
    <property type="entry name" value="HTH CRO_C1-TYPE DOMAIN-CONTAINING PROTEIN"/>
    <property type="match status" value="1"/>
</dbReference>
<reference evidence="2" key="1">
    <citation type="submission" date="2023-04" db="EMBL/GenBank/DDBJ databases">
        <title>Four porcine-derived lactic acid bacteria strains analyses and their evaluation as potential probiotics based on genomics.</title>
        <authorList>
            <person name="Niu D."/>
        </authorList>
    </citation>
    <scope>NUCLEOTIDE SEQUENCE</scope>
    <source>
        <strain evidence="2">ZSB1</strain>
    </source>
</reference>
<dbReference type="EMBL" id="CP123751">
    <property type="protein sequence ID" value="WHQ80116.1"/>
    <property type="molecule type" value="Genomic_DNA"/>
</dbReference>
<evidence type="ECO:0000313" key="2">
    <source>
        <dbReference type="EMBL" id="WHQ80116.1"/>
    </source>
</evidence>
<dbReference type="AlphaFoldDB" id="A0AAJ6FY89"/>
<name>A0AAJ6FY89_9LACO</name>
<evidence type="ECO:0000313" key="3">
    <source>
        <dbReference type="Proteomes" id="UP001238155"/>
    </source>
</evidence>
<evidence type="ECO:0000259" key="1">
    <source>
        <dbReference type="Pfam" id="PF21259"/>
    </source>
</evidence>
<sequence length="142" mass="16475">MVWQSLKKIDTWTKFDLFLLNNILYFFDLDTAASIAQMALQAINTNYPHLLHLKFALIENCSLLLITNNDFPQAKLWIEKGSPLYKELFQFDSLNTAYAFLALCEQDFSTAEKYRDILQQMGDPSGAQDITKEIERIRSLEI</sequence>
<protein>
    <recommendedName>
        <fullName evidence="1">HTH-type transcriptional regulator Rgg C-terminal domain-containing protein</fullName>
    </recommendedName>
</protein>
<dbReference type="Pfam" id="PF21259">
    <property type="entry name" value="Rgg_C"/>
    <property type="match status" value="1"/>
</dbReference>
<feature type="domain" description="HTH-type transcriptional regulator Rgg C-terminal" evidence="1">
    <location>
        <begin position="6"/>
        <end position="80"/>
    </location>
</feature>
<dbReference type="InterPro" id="IPR010057">
    <property type="entry name" value="Transcription_activator_Rgg_C"/>
</dbReference>